<dbReference type="RefSeq" id="WP_107673521.1">
    <property type="nucleotide sequence ID" value="NZ_PZKE01000009.1"/>
</dbReference>
<feature type="transmembrane region" description="Helical" evidence="2">
    <location>
        <begin position="93"/>
        <end position="113"/>
    </location>
</feature>
<comment type="caution">
    <text evidence="2">Lacks conserved residue(s) required for the propagation of feature annotation.</text>
</comment>
<dbReference type="InterPro" id="IPR042106">
    <property type="entry name" value="Nuo/plastoQ_OxRdtase_6_NuoJ"/>
</dbReference>
<gene>
    <name evidence="3" type="ORF">C5F44_10675</name>
</gene>
<evidence type="ECO:0000313" key="3">
    <source>
        <dbReference type="EMBL" id="PTE14095.1"/>
    </source>
</evidence>
<dbReference type="EC" id="7.1.1.-" evidence="2"/>
<keyword evidence="2" id="KW-0520">NAD</keyword>
<dbReference type="EMBL" id="PZKE01000009">
    <property type="protein sequence ID" value="PTE14095.1"/>
    <property type="molecule type" value="Genomic_DNA"/>
</dbReference>
<dbReference type="GO" id="GO:0048038">
    <property type="term" value="F:quinone binding"/>
    <property type="evidence" value="ECO:0007669"/>
    <property type="project" value="UniProtKB-UniRule"/>
</dbReference>
<reference evidence="3 4" key="1">
    <citation type="submission" date="2018-03" db="EMBL/GenBank/DDBJ databases">
        <title>Rhodobacter blasticus.</title>
        <authorList>
            <person name="Meyer T.E."/>
            <person name="Miller S."/>
            <person name="Lodha T."/>
            <person name="Gandham S."/>
            <person name="Chintalapati S."/>
            <person name="Chintalapati V.R."/>
        </authorList>
    </citation>
    <scope>NUCLEOTIDE SEQUENCE [LARGE SCALE GENOMIC DNA]</scope>
    <source>
        <strain evidence="3 4">DSM 2131</strain>
    </source>
</reference>
<keyword evidence="4" id="KW-1185">Reference proteome</keyword>
<dbReference type="GO" id="GO:0005886">
    <property type="term" value="C:plasma membrane"/>
    <property type="evidence" value="ECO:0007669"/>
    <property type="project" value="UniProtKB-SubCell"/>
</dbReference>
<proteinExistence type="inferred from homology"/>
<dbReference type="PANTHER" id="PTHR33269">
    <property type="entry name" value="NADH-UBIQUINONE OXIDOREDUCTASE CHAIN 6"/>
    <property type="match status" value="1"/>
</dbReference>
<comment type="caution">
    <text evidence="3">The sequence shown here is derived from an EMBL/GenBank/DDBJ whole genome shotgun (WGS) entry which is preliminary data.</text>
</comment>
<keyword evidence="2" id="KW-0472">Membrane</keyword>
<keyword evidence="2" id="KW-0812">Transmembrane</keyword>
<feature type="transmembrane region" description="Helical" evidence="2">
    <location>
        <begin position="133"/>
        <end position="155"/>
    </location>
</feature>
<accession>A0A2T4J872</accession>
<protein>
    <recommendedName>
        <fullName evidence="2">NADH-quinone oxidoreductase subunit J</fullName>
        <ecNumber evidence="2">7.1.1.-</ecNumber>
    </recommendedName>
</protein>
<comment type="catalytic activity">
    <reaction evidence="2">
        <text>a quinone + NADH + 5 H(+)(in) = a quinol + NAD(+) + 4 H(+)(out)</text>
        <dbReference type="Rhea" id="RHEA:57888"/>
        <dbReference type="ChEBI" id="CHEBI:15378"/>
        <dbReference type="ChEBI" id="CHEBI:24646"/>
        <dbReference type="ChEBI" id="CHEBI:57540"/>
        <dbReference type="ChEBI" id="CHEBI:57945"/>
        <dbReference type="ChEBI" id="CHEBI:132124"/>
    </reaction>
</comment>
<dbReference type="GO" id="GO:0008137">
    <property type="term" value="F:NADH dehydrogenase (ubiquinone) activity"/>
    <property type="evidence" value="ECO:0007669"/>
    <property type="project" value="UniProtKB-UniRule"/>
</dbReference>
<dbReference type="InterPro" id="IPR001457">
    <property type="entry name" value="NADH_UbQ/plastoQ_OxRdtase_su6"/>
</dbReference>
<dbReference type="Proteomes" id="UP000241362">
    <property type="component" value="Unassembled WGS sequence"/>
</dbReference>
<name>A0A2T4J872_FUSBL</name>
<dbReference type="PANTHER" id="PTHR33269:SF17">
    <property type="entry name" value="NADH-UBIQUINONE OXIDOREDUCTASE CHAIN 6"/>
    <property type="match status" value="1"/>
</dbReference>
<evidence type="ECO:0000256" key="1">
    <source>
        <dbReference type="ARBA" id="ARBA00005698"/>
    </source>
</evidence>
<sequence>MNATFALWAGSLALISALLVVTRASVVHALIWLLVTLLSLSASFFALGASFAGAAQILIYAGAILAVFVFVVMTVDASPKALEQERARLGRAWVPPALVAALVLVPLFAWRGAPGADTAAPMGAAVSATDLGMLLFGPWAAVVEIASGLLLAALMGARHLGRRGKPEGRG</sequence>
<keyword evidence="2" id="KW-0874">Quinone</keyword>
<feature type="transmembrane region" description="Helical" evidence="2">
    <location>
        <begin position="45"/>
        <end position="72"/>
    </location>
</feature>
<dbReference type="Pfam" id="PF00499">
    <property type="entry name" value="Oxidored_q3"/>
    <property type="match status" value="1"/>
</dbReference>
<evidence type="ECO:0000256" key="2">
    <source>
        <dbReference type="RuleBase" id="RU004429"/>
    </source>
</evidence>
<organism evidence="3 4">
    <name type="scientific">Fuscovulum blasticum DSM 2131</name>
    <dbReference type="NCBI Taxonomy" id="1188250"/>
    <lineage>
        <taxon>Bacteria</taxon>
        <taxon>Pseudomonadati</taxon>
        <taxon>Pseudomonadota</taxon>
        <taxon>Alphaproteobacteria</taxon>
        <taxon>Rhodobacterales</taxon>
        <taxon>Paracoccaceae</taxon>
        <taxon>Pseudogemmobacter</taxon>
    </lineage>
</organism>
<keyword evidence="2" id="KW-1133">Transmembrane helix</keyword>
<dbReference type="Gene3D" id="1.20.120.1200">
    <property type="entry name" value="NADH-ubiquinone/plastoquinone oxidoreductase chain 6, subunit NuoJ"/>
    <property type="match status" value="1"/>
</dbReference>
<keyword evidence="2" id="KW-1003">Cell membrane</keyword>
<dbReference type="AlphaFoldDB" id="A0A2T4J872"/>
<comment type="function">
    <text evidence="2">NDH-1 shuttles electrons from NADH, via FMN and iron-sulfur (Fe-S) centers, to quinones in the respiratory chain. Couples the redox reaction to proton translocation (for every two electrons transferred, four hydrogen ions are translocated across the cytoplasmic membrane), and thus conserves the redox energy in a proton gradient.</text>
</comment>
<comment type="similarity">
    <text evidence="1 2">Belongs to the complex I subunit 6 family.</text>
</comment>
<evidence type="ECO:0000313" key="4">
    <source>
        <dbReference type="Proteomes" id="UP000241362"/>
    </source>
</evidence>
<comment type="subcellular location">
    <subcellularLocation>
        <location evidence="2">Cell membrane</location>
        <topology evidence="2">Multi-pass membrane protein</topology>
    </subcellularLocation>
</comment>